<dbReference type="AlphaFoldDB" id="A0A8H7DAM6"/>
<proteinExistence type="predicted"/>
<evidence type="ECO:0000256" key="1">
    <source>
        <dbReference type="SAM" id="SignalP"/>
    </source>
</evidence>
<keyword evidence="3" id="KW-1185">Reference proteome</keyword>
<gene>
    <name evidence="2" type="ORF">MVEN_00170100</name>
</gene>
<evidence type="ECO:0000313" key="3">
    <source>
        <dbReference type="Proteomes" id="UP000620124"/>
    </source>
</evidence>
<dbReference type="EMBL" id="JACAZI010000002">
    <property type="protein sequence ID" value="KAF7368469.1"/>
    <property type="molecule type" value="Genomic_DNA"/>
</dbReference>
<comment type="caution">
    <text evidence="2">The sequence shown here is derived from an EMBL/GenBank/DDBJ whole genome shotgun (WGS) entry which is preliminary data.</text>
</comment>
<dbReference type="Proteomes" id="UP000620124">
    <property type="component" value="Unassembled WGS sequence"/>
</dbReference>
<sequence>MLPPTFLLAATALAGNLFTAPVLAQTSTSDPCTSICKIGNTTIGEVGGVDFPDSCTDANIQQLAQCLDCQAVTGPGASYAAVPSFQLEVDDLVDECNKSGRTVHNATVDGAYKPGKGNGGGLYLRTGNSAVAYSSRDCCHSVGIPRLVRLR</sequence>
<evidence type="ECO:0000313" key="2">
    <source>
        <dbReference type="EMBL" id="KAF7368469.1"/>
    </source>
</evidence>
<protein>
    <submittedName>
        <fullName evidence="2">Uncharacterized protein</fullName>
    </submittedName>
</protein>
<name>A0A8H7DAM6_9AGAR</name>
<dbReference type="OrthoDB" id="2933412at2759"/>
<organism evidence="2 3">
    <name type="scientific">Mycena venus</name>
    <dbReference type="NCBI Taxonomy" id="2733690"/>
    <lineage>
        <taxon>Eukaryota</taxon>
        <taxon>Fungi</taxon>
        <taxon>Dikarya</taxon>
        <taxon>Basidiomycota</taxon>
        <taxon>Agaricomycotina</taxon>
        <taxon>Agaricomycetes</taxon>
        <taxon>Agaricomycetidae</taxon>
        <taxon>Agaricales</taxon>
        <taxon>Marasmiineae</taxon>
        <taxon>Mycenaceae</taxon>
        <taxon>Mycena</taxon>
    </lineage>
</organism>
<keyword evidence="1" id="KW-0732">Signal</keyword>
<reference evidence="2" key="1">
    <citation type="submission" date="2020-05" db="EMBL/GenBank/DDBJ databases">
        <title>Mycena genomes resolve the evolution of fungal bioluminescence.</title>
        <authorList>
            <person name="Tsai I.J."/>
        </authorList>
    </citation>
    <scope>NUCLEOTIDE SEQUENCE</scope>
    <source>
        <strain evidence="2">CCC161011</strain>
    </source>
</reference>
<feature type="chain" id="PRO_5034017660" evidence="1">
    <location>
        <begin position="25"/>
        <end position="151"/>
    </location>
</feature>
<accession>A0A8H7DAM6</accession>
<feature type="signal peptide" evidence="1">
    <location>
        <begin position="1"/>
        <end position="24"/>
    </location>
</feature>